<feature type="region of interest" description="Disordered" evidence="1">
    <location>
        <begin position="123"/>
        <end position="146"/>
    </location>
</feature>
<evidence type="ECO:0000313" key="3">
    <source>
        <dbReference type="EMBL" id="KAK8037347.1"/>
    </source>
</evidence>
<feature type="domain" description="N-acetyltransferase" evidence="2">
    <location>
        <begin position="102"/>
        <end position="232"/>
    </location>
</feature>
<evidence type="ECO:0000313" key="4">
    <source>
        <dbReference type="Proteomes" id="UP001396898"/>
    </source>
</evidence>
<dbReference type="SUPFAM" id="SSF55729">
    <property type="entry name" value="Acyl-CoA N-acyltransferases (Nat)"/>
    <property type="match status" value="1"/>
</dbReference>
<evidence type="ECO:0000256" key="1">
    <source>
        <dbReference type="SAM" id="MobiDB-lite"/>
    </source>
</evidence>
<sequence length="246" mass="27054">MEVPFPVPASLASGLVLSPMTHADTDAAAVVYHESFGADPANTYWWPKDLAPLLAWCSGRMRIKLDDPFVRIFKITDSVTGEMVAYARWDIPKDSAGFGAWIGGENGKVDVTALVESDDQTATANDELTKQQPLTSDDKAAPAVGDYPEEETMKSPILPIGLSLLCVSPRYHRRGIATALLTPMLDIADAEGRKTYLEATAAGRPLYERLGFREVEVLRFDFDALTKERNGLYKNFVMIREPVAKS</sequence>
<dbReference type="Gene3D" id="3.40.630.30">
    <property type="match status" value="1"/>
</dbReference>
<comment type="caution">
    <text evidence="3">The sequence shown here is derived from an EMBL/GenBank/DDBJ whole genome shotgun (WGS) entry which is preliminary data.</text>
</comment>
<organism evidence="3 4">
    <name type="scientific">Apiospora marii</name>
    <dbReference type="NCBI Taxonomy" id="335849"/>
    <lineage>
        <taxon>Eukaryota</taxon>
        <taxon>Fungi</taxon>
        <taxon>Dikarya</taxon>
        <taxon>Ascomycota</taxon>
        <taxon>Pezizomycotina</taxon>
        <taxon>Sordariomycetes</taxon>
        <taxon>Xylariomycetidae</taxon>
        <taxon>Amphisphaeriales</taxon>
        <taxon>Apiosporaceae</taxon>
        <taxon>Apiospora</taxon>
    </lineage>
</organism>
<dbReference type="PANTHER" id="PTHR42791">
    <property type="entry name" value="GNAT FAMILY ACETYLTRANSFERASE"/>
    <property type="match status" value="1"/>
</dbReference>
<dbReference type="PROSITE" id="PS51186">
    <property type="entry name" value="GNAT"/>
    <property type="match status" value="1"/>
</dbReference>
<protein>
    <recommendedName>
        <fullName evidence="2">N-acetyltransferase domain-containing protein</fullName>
    </recommendedName>
</protein>
<proteinExistence type="predicted"/>
<dbReference type="InterPro" id="IPR052523">
    <property type="entry name" value="Trichothecene_AcTrans"/>
</dbReference>
<evidence type="ECO:0000259" key="2">
    <source>
        <dbReference type="PROSITE" id="PS51186"/>
    </source>
</evidence>
<feature type="compositionally biased region" description="Polar residues" evidence="1">
    <location>
        <begin position="123"/>
        <end position="135"/>
    </location>
</feature>
<accession>A0ABR1SSR0</accession>
<dbReference type="CDD" id="cd04301">
    <property type="entry name" value="NAT_SF"/>
    <property type="match status" value="1"/>
</dbReference>
<gene>
    <name evidence="3" type="ORF">PG991_000693</name>
</gene>
<reference evidence="3 4" key="1">
    <citation type="submission" date="2023-01" db="EMBL/GenBank/DDBJ databases">
        <title>Analysis of 21 Apiospora genomes using comparative genomics revels a genus with tremendous synthesis potential of carbohydrate active enzymes and secondary metabolites.</title>
        <authorList>
            <person name="Sorensen T."/>
        </authorList>
    </citation>
    <scope>NUCLEOTIDE SEQUENCE [LARGE SCALE GENOMIC DNA]</scope>
    <source>
        <strain evidence="3 4">CBS 20057</strain>
    </source>
</reference>
<dbReference type="InterPro" id="IPR016181">
    <property type="entry name" value="Acyl_CoA_acyltransferase"/>
</dbReference>
<keyword evidence="4" id="KW-1185">Reference proteome</keyword>
<name>A0ABR1SSR0_9PEZI</name>
<dbReference type="PANTHER" id="PTHR42791:SF2">
    <property type="entry name" value="N-ACETYLTRANSFERASE DOMAIN-CONTAINING PROTEIN"/>
    <property type="match status" value="1"/>
</dbReference>
<dbReference type="Pfam" id="PF13673">
    <property type="entry name" value="Acetyltransf_10"/>
    <property type="match status" value="1"/>
</dbReference>
<dbReference type="InterPro" id="IPR000182">
    <property type="entry name" value="GNAT_dom"/>
</dbReference>
<dbReference type="EMBL" id="JAQQWI010000002">
    <property type="protein sequence ID" value="KAK8037347.1"/>
    <property type="molecule type" value="Genomic_DNA"/>
</dbReference>
<dbReference type="Proteomes" id="UP001396898">
    <property type="component" value="Unassembled WGS sequence"/>
</dbReference>